<comment type="subcellular location">
    <subcellularLocation>
        <location evidence="1">Cell membrane</location>
        <topology evidence="1">Multi-pass membrane protein</topology>
    </subcellularLocation>
</comment>
<evidence type="ECO:0000256" key="7">
    <source>
        <dbReference type="SAM" id="Phobius"/>
    </source>
</evidence>
<evidence type="ECO:0000256" key="3">
    <source>
        <dbReference type="ARBA" id="ARBA00022692"/>
    </source>
</evidence>
<evidence type="ECO:0000313" key="9">
    <source>
        <dbReference type="EMBL" id="PYF01265.1"/>
    </source>
</evidence>
<organism evidence="9 10">
    <name type="scientific">Rhodopseudomonas faecalis</name>
    <dbReference type="NCBI Taxonomy" id="99655"/>
    <lineage>
        <taxon>Bacteria</taxon>
        <taxon>Pseudomonadati</taxon>
        <taxon>Pseudomonadota</taxon>
        <taxon>Alphaproteobacteria</taxon>
        <taxon>Hyphomicrobiales</taxon>
        <taxon>Nitrobacteraceae</taxon>
        <taxon>Rhodopseudomonas</taxon>
    </lineage>
</organism>
<feature type="transmembrane region" description="Helical" evidence="7">
    <location>
        <begin position="95"/>
        <end position="113"/>
    </location>
</feature>
<dbReference type="AlphaFoldDB" id="A0A318THJ8"/>
<comment type="caution">
    <text evidence="9">The sequence shown here is derived from an EMBL/GenBank/DDBJ whole genome shotgun (WGS) entry which is preliminary data.</text>
</comment>
<feature type="transmembrane region" description="Helical" evidence="7">
    <location>
        <begin position="147"/>
        <end position="165"/>
    </location>
</feature>
<sequence length="374" mass="40051">MPMPKLRSLLVKRLKSRRPQLGLALRVTLAALLAFAAAQLLHLHLPLWAVLTSIIVTQLSVGRSLKTALDYLVGTIGGVIYGGVVTIFVPHGNEFELLALLAVVVAPLALLAAFNPRLHVATVTAIIVLLVPTMTEVQPIDSAIDRVLEVGVGAITGLVVSFFVLPSRAMGMAMGCAARILELMADALRELLAGLTRGLDNDALHRLQDGIGESLVKLGEVAGEAESERVVGLSPGLDAAPLLRTLLRLRHDLVMIGRAAGAPLPDVMQQRLGGALKRVGVAATDYLRTSAEALRSRRHAPPLEPLQQALTHYTNEVAEVRREGLTRALSGEQMEQFFALGFALEQLQRNFRDLAMRLNERVSSKASAATGAAD</sequence>
<evidence type="ECO:0000259" key="8">
    <source>
        <dbReference type="Pfam" id="PF13515"/>
    </source>
</evidence>
<keyword evidence="5 7" id="KW-0472">Membrane</keyword>
<proteinExistence type="inferred from homology"/>
<evidence type="ECO:0000256" key="5">
    <source>
        <dbReference type="ARBA" id="ARBA00023136"/>
    </source>
</evidence>
<feature type="transmembrane region" description="Helical" evidence="7">
    <location>
        <begin position="118"/>
        <end position="135"/>
    </location>
</feature>
<evidence type="ECO:0000256" key="6">
    <source>
        <dbReference type="ARBA" id="ARBA00043993"/>
    </source>
</evidence>
<evidence type="ECO:0000313" key="10">
    <source>
        <dbReference type="Proteomes" id="UP000248148"/>
    </source>
</evidence>
<dbReference type="PANTHER" id="PTHR30509:SF9">
    <property type="entry name" value="MULTIDRUG RESISTANCE PROTEIN MDTO"/>
    <property type="match status" value="1"/>
</dbReference>
<evidence type="ECO:0000256" key="4">
    <source>
        <dbReference type="ARBA" id="ARBA00022989"/>
    </source>
</evidence>
<keyword evidence="4 7" id="KW-1133">Transmembrane helix</keyword>
<dbReference type="Proteomes" id="UP000248148">
    <property type="component" value="Unassembled WGS sequence"/>
</dbReference>
<protein>
    <submittedName>
        <fullName evidence="9">Fusaric acid resistance family protein</fullName>
    </submittedName>
</protein>
<reference evidence="9 10" key="1">
    <citation type="submission" date="2018-06" db="EMBL/GenBank/DDBJ databases">
        <title>Genomic Encyclopedia of Archaeal and Bacterial Type Strains, Phase II (KMG-II): from individual species to whole genera.</title>
        <authorList>
            <person name="Goeker M."/>
        </authorList>
    </citation>
    <scope>NUCLEOTIDE SEQUENCE [LARGE SCALE GENOMIC DNA]</scope>
    <source>
        <strain evidence="9 10">JCM 11668</strain>
    </source>
</reference>
<gene>
    <name evidence="9" type="ORF">BJ122_12448</name>
</gene>
<keyword evidence="10" id="KW-1185">Reference proteome</keyword>
<name>A0A318THJ8_9BRAD</name>
<evidence type="ECO:0000256" key="1">
    <source>
        <dbReference type="ARBA" id="ARBA00004651"/>
    </source>
</evidence>
<accession>A0A318THJ8</accession>
<keyword evidence="3 7" id="KW-0812">Transmembrane</keyword>
<dbReference type="Pfam" id="PF13515">
    <property type="entry name" value="FUSC_2"/>
    <property type="match status" value="1"/>
</dbReference>
<feature type="domain" description="Integral membrane bound transporter" evidence="8">
    <location>
        <begin position="33"/>
        <end position="160"/>
    </location>
</feature>
<dbReference type="GO" id="GO:0005886">
    <property type="term" value="C:plasma membrane"/>
    <property type="evidence" value="ECO:0007669"/>
    <property type="project" value="UniProtKB-SubCell"/>
</dbReference>
<feature type="transmembrane region" description="Helical" evidence="7">
    <location>
        <begin position="69"/>
        <end position="89"/>
    </location>
</feature>
<dbReference type="InterPro" id="IPR049453">
    <property type="entry name" value="Memb_transporter_dom"/>
</dbReference>
<comment type="similarity">
    <text evidence="6">Belongs to the YccS/YhfK family.</text>
</comment>
<keyword evidence="2" id="KW-1003">Cell membrane</keyword>
<dbReference type="PANTHER" id="PTHR30509">
    <property type="entry name" value="P-HYDROXYBENZOIC ACID EFFLUX PUMP SUBUNIT-RELATED"/>
    <property type="match status" value="1"/>
</dbReference>
<evidence type="ECO:0000256" key="2">
    <source>
        <dbReference type="ARBA" id="ARBA00022475"/>
    </source>
</evidence>
<dbReference type="EMBL" id="QJTI01000024">
    <property type="protein sequence ID" value="PYF01265.1"/>
    <property type="molecule type" value="Genomic_DNA"/>
</dbReference>